<dbReference type="NCBIfam" id="NF003163">
    <property type="entry name" value="PRK04143.1"/>
    <property type="match status" value="1"/>
</dbReference>
<gene>
    <name evidence="2" type="ORF">WMO41_00910</name>
</gene>
<keyword evidence="2" id="KW-0378">Hydrolase</keyword>
<comment type="caution">
    <text evidence="2">The sequence shown here is derived from an EMBL/GenBank/DDBJ whole genome shotgun (WGS) entry which is preliminary data.</text>
</comment>
<dbReference type="Gene3D" id="3.40.220.10">
    <property type="entry name" value="Leucine Aminopeptidase, subunit E, domain 1"/>
    <property type="match status" value="1"/>
</dbReference>
<dbReference type="PANTHER" id="PTHR11106">
    <property type="entry name" value="GANGLIOSIDE INDUCED DIFFERENTIATION ASSOCIATED PROTEIN 2-RELATED"/>
    <property type="match status" value="1"/>
</dbReference>
<accession>A0ABV1HHY5</accession>
<name>A0ABV1HHY5_9FIRM</name>
<protein>
    <submittedName>
        <fullName evidence="2">Protein-ADP-ribose hydrolase</fullName>
    </submittedName>
</protein>
<dbReference type="SUPFAM" id="SSF52949">
    <property type="entry name" value="Macro domain-like"/>
    <property type="match status" value="1"/>
</dbReference>
<dbReference type="PROSITE" id="PS51154">
    <property type="entry name" value="MACRO"/>
    <property type="match status" value="1"/>
</dbReference>
<dbReference type="CDD" id="cd02908">
    <property type="entry name" value="Macro_OAADPr_deacetylase"/>
    <property type="match status" value="1"/>
</dbReference>
<dbReference type="GO" id="GO:0016787">
    <property type="term" value="F:hydrolase activity"/>
    <property type="evidence" value="ECO:0007669"/>
    <property type="project" value="UniProtKB-KW"/>
</dbReference>
<feature type="domain" description="Macro" evidence="1">
    <location>
        <begin position="72"/>
        <end position="262"/>
    </location>
</feature>
<keyword evidence="3" id="KW-1185">Reference proteome</keyword>
<proteinExistence type="predicted"/>
<evidence type="ECO:0000313" key="3">
    <source>
        <dbReference type="Proteomes" id="UP001437460"/>
    </source>
</evidence>
<dbReference type="SMART" id="SM00506">
    <property type="entry name" value="A1pp"/>
    <property type="match status" value="1"/>
</dbReference>
<dbReference type="InterPro" id="IPR002589">
    <property type="entry name" value="Macro_dom"/>
</dbReference>
<dbReference type="EMBL" id="JBBMFJ010000001">
    <property type="protein sequence ID" value="MEQ2561749.1"/>
    <property type="molecule type" value="Genomic_DNA"/>
</dbReference>
<reference evidence="2 3" key="1">
    <citation type="submission" date="2024-03" db="EMBL/GenBank/DDBJ databases">
        <title>Human intestinal bacterial collection.</title>
        <authorList>
            <person name="Pauvert C."/>
            <person name="Hitch T.C.A."/>
            <person name="Clavel T."/>
        </authorList>
    </citation>
    <scope>NUCLEOTIDE SEQUENCE [LARGE SCALE GENOMIC DNA]</scope>
    <source>
        <strain evidence="2 3">CLA-AP-H27</strain>
    </source>
</reference>
<dbReference type="RefSeq" id="WP_349228191.1">
    <property type="nucleotide sequence ID" value="NZ_JBBMFJ010000001.1"/>
</dbReference>
<dbReference type="PANTHER" id="PTHR11106:SF27">
    <property type="entry name" value="MACRO DOMAIN-CONTAINING PROTEIN"/>
    <property type="match status" value="1"/>
</dbReference>
<evidence type="ECO:0000313" key="2">
    <source>
        <dbReference type="EMBL" id="MEQ2561749.1"/>
    </source>
</evidence>
<dbReference type="InterPro" id="IPR043472">
    <property type="entry name" value="Macro_dom-like"/>
</dbReference>
<dbReference type="Pfam" id="PF01661">
    <property type="entry name" value="Macro"/>
    <property type="match status" value="1"/>
</dbReference>
<dbReference type="Proteomes" id="UP001437460">
    <property type="component" value="Unassembled WGS sequence"/>
</dbReference>
<sequence>MNQSERRQYLIRALCAERRERRSMEIPIGKKEQDDLLRALMNVREPKQISEEFLQIQDEYLQEEQSKRTLTDVSEIASCDLDERLALWQGDITTLKIDAIVNAANSGLCGCFYPLHGCIDNIIHSHSGIQLRLYCADLMRKQGHEEDTGQAKITPAFNLPCKYVLHTVGPVIYGTVTKKDCDLLANCYRFCLKLAAQSGVESIAFCCISTGEFHFPNEKAAEIAVRAVREFLETETRIKKVVFNVFKDLDKEIYRRILGSDRAD</sequence>
<evidence type="ECO:0000259" key="1">
    <source>
        <dbReference type="PROSITE" id="PS51154"/>
    </source>
</evidence>
<organism evidence="2 3">
    <name type="scientific">Ventrimonas faecis</name>
    <dbReference type="NCBI Taxonomy" id="3133170"/>
    <lineage>
        <taxon>Bacteria</taxon>
        <taxon>Bacillati</taxon>
        <taxon>Bacillota</taxon>
        <taxon>Clostridia</taxon>
        <taxon>Lachnospirales</taxon>
        <taxon>Lachnospiraceae</taxon>
        <taxon>Ventrimonas</taxon>
    </lineage>
</organism>